<protein>
    <submittedName>
        <fullName evidence="6">Helix-turn-helix domain-containing protein</fullName>
    </submittedName>
</protein>
<dbReference type="SUPFAM" id="SSF46894">
    <property type="entry name" value="C-terminal effector domain of the bipartite response regulators"/>
    <property type="match status" value="1"/>
</dbReference>
<dbReference type="AlphaFoldDB" id="A0AAW8T8F8"/>
<keyword evidence="1" id="KW-0805">Transcription regulation</keyword>
<keyword evidence="3" id="KW-0804">Transcription</keyword>
<name>A0AAW8T8F8_9ENTE</name>
<comment type="caution">
    <text evidence="6">The sequence shown here is derived from an EMBL/GenBank/DDBJ whole genome shotgun (WGS) entry which is preliminary data.</text>
</comment>
<dbReference type="GO" id="GO:0003677">
    <property type="term" value="F:DNA binding"/>
    <property type="evidence" value="ECO:0007669"/>
    <property type="project" value="UniProtKB-UniRule"/>
</dbReference>
<dbReference type="InterPro" id="IPR016032">
    <property type="entry name" value="Sig_transdc_resp-reg_C-effctor"/>
</dbReference>
<gene>
    <name evidence="6" type="ORF">P7D69_14345</name>
</gene>
<evidence type="ECO:0000256" key="3">
    <source>
        <dbReference type="ARBA" id="ARBA00023163"/>
    </source>
</evidence>
<accession>A0AAW8T8F8</accession>
<dbReference type="SMART" id="SM00862">
    <property type="entry name" value="Trans_reg_C"/>
    <property type="match status" value="1"/>
</dbReference>
<dbReference type="InterPro" id="IPR036388">
    <property type="entry name" value="WH-like_DNA-bd_sf"/>
</dbReference>
<evidence type="ECO:0000256" key="1">
    <source>
        <dbReference type="ARBA" id="ARBA00023015"/>
    </source>
</evidence>
<reference evidence="6" key="1">
    <citation type="submission" date="2023-03" db="EMBL/GenBank/DDBJ databases">
        <authorList>
            <person name="Shen W."/>
            <person name="Cai J."/>
        </authorList>
    </citation>
    <scope>NUCLEOTIDE SEQUENCE</scope>
    <source>
        <strain evidence="6">Y15</strain>
    </source>
</reference>
<feature type="DNA-binding region" description="OmpR/PhoB-type" evidence="4">
    <location>
        <begin position="113"/>
        <end position="219"/>
    </location>
</feature>
<dbReference type="Pfam" id="PF00486">
    <property type="entry name" value="Trans_reg_C"/>
    <property type="match status" value="1"/>
</dbReference>
<evidence type="ECO:0000313" key="6">
    <source>
        <dbReference type="EMBL" id="MDT2545528.1"/>
    </source>
</evidence>
<organism evidence="6 7">
    <name type="scientific">Enterococcus raffinosus</name>
    <dbReference type="NCBI Taxonomy" id="71452"/>
    <lineage>
        <taxon>Bacteria</taxon>
        <taxon>Bacillati</taxon>
        <taxon>Bacillota</taxon>
        <taxon>Bacilli</taxon>
        <taxon>Lactobacillales</taxon>
        <taxon>Enterococcaceae</taxon>
        <taxon>Enterococcus</taxon>
    </lineage>
</organism>
<evidence type="ECO:0000256" key="2">
    <source>
        <dbReference type="ARBA" id="ARBA00023125"/>
    </source>
</evidence>
<keyword evidence="2 4" id="KW-0238">DNA-binding</keyword>
<evidence type="ECO:0000259" key="5">
    <source>
        <dbReference type="PROSITE" id="PS51755"/>
    </source>
</evidence>
<dbReference type="EMBL" id="JARPXL010000015">
    <property type="protein sequence ID" value="MDT2545528.1"/>
    <property type="molecule type" value="Genomic_DNA"/>
</dbReference>
<dbReference type="PROSITE" id="PS51755">
    <property type="entry name" value="OMPR_PHOB"/>
    <property type="match status" value="1"/>
</dbReference>
<sequence>MTILLLTKSLSFEQNFVRELNSLGHEVLCSKRFLVDLQQKDYFGMDLNYFETVILSETISDQEVRTILPFFRNFSCVIYRKTSVQMSDEILNQWKDLGIMGFISQNTCFDELREELVICNQNRTLLKWDTTNNEDEALERLVRNFSKQELQVFHILQDSHKTFVSREFFSQELWGGPQTKSKESRLSGIIRSIKKKLSDCGFDETCLETSWGRGYRLEALKFKQIRVEIHEDNQVVES</sequence>
<dbReference type="InterPro" id="IPR001867">
    <property type="entry name" value="OmpR/PhoB-type_DNA-bd"/>
</dbReference>
<dbReference type="RefSeq" id="WP_311816443.1">
    <property type="nucleotide sequence ID" value="NZ_JARPXG010000002.1"/>
</dbReference>
<proteinExistence type="predicted"/>
<evidence type="ECO:0000313" key="7">
    <source>
        <dbReference type="Proteomes" id="UP001254770"/>
    </source>
</evidence>
<evidence type="ECO:0000256" key="4">
    <source>
        <dbReference type="PROSITE-ProRule" id="PRU01091"/>
    </source>
</evidence>
<dbReference type="Gene3D" id="1.10.10.10">
    <property type="entry name" value="Winged helix-like DNA-binding domain superfamily/Winged helix DNA-binding domain"/>
    <property type="match status" value="1"/>
</dbReference>
<dbReference type="GO" id="GO:0000160">
    <property type="term" value="P:phosphorelay signal transduction system"/>
    <property type="evidence" value="ECO:0007669"/>
    <property type="project" value="InterPro"/>
</dbReference>
<feature type="domain" description="OmpR/PhoB-type" evidence="5">
    <location>
        <begin position="113"/>
        <end position="219"/>
    </location>
</feature>
<dbReference type="GO" id="GO:0006355">
    <property type="term" value="P:regulation of DNA-templated transcription"/>
    <property type="evidence" value="ECO:0007669"/>
    <property type="project" value="InterPro"/>
</dbReference>
<dbReference type="Proteomes" id="UP001254770">
    <property type="component" value="Unassembled WGS sequence"/>
</dbReference>